<keyword evidence="3" id="KW-1185">Reference proteome</keyword>
<evidence type="ECO:0008006" key="4">
    <source>
        <dbReference type="Google" id="ProtNLM"/>
    </source>
</evidence>
<accession>A0ABQ7GIU3</accession>
<reference evidence="2" key="1">
    <citation type="submission" date="2017-08" db="EMBL/GenBank/DDBJ databases">
        <authorList>
            <person name="Polle J.E."/>
            <person name="Barry K."/>
            <person name="Cushman J."/>
            <person name="Schmutz J."/>
            <person name="Tran D."/>
            <person name="Hathwaick L.T."/>
            <person name="Yim W.C."/>
            <person name="Jenkins J."/>
            <person name="Mckie-Krisberg Z.M."/>
            <person name="Prochnik S."/>
            <person name="Lindquist E."/>
            <person name="Dockter R.B."/>
            <person name="Adam C."/>
            <person name="Molina H."/>
            <person name="Bunkerborg J."/>
            <person name="Jin E."/>
            <person name="Buchheim M."/>
            <person name="Magnuson J."/>
        </authorList>
    </citation>
    <scope>NUCLEOTIDE SEQUENCE</scope>
    <source>
        <strain evidence="2">CCAP 19/18</strain>
    </source>
</reference>
<feature type="region of interest" description="Disordered" evidence="1">
    <location>
        <begin position="392"/>
        <end position="423"/>
    </location>
</feature>
<dbReference type="Proteomes" id="UP000815325">
    <property type="component" value="Unassembled WGS sequence"/>
</dbReference>
<feature type="region of interest" description="Disordered" evidence="1">
    <location>
        <begin position="300"/>
        <end position="326"/>
    </location>
</feature>
<evidence type="ECO:0000313" key="2">
    <source>
        <dbReference type="EMBL" id="KAF5834522.1"/>
    </source>
</evidence>
<gene>
    <name evidence="2" type="ORF">DUNSADRAFT_8773</name>
</gene>
<evidence type="ECO:0000313" key="3">
    <source>
        <dbReference type="Proteomes" id="UP000815325"/>
    </source>
</evidence>
<sequence>MTEATTGSTTAPRSWAEDLQTYRTARGSQSFNAVTSSSQAPKRFTRTCLLEGSFPDADGRPTSKLIQDPEVTSKRWFMHGWGDTTLLKQDGFAGTVHPRGVWSERRGRAPVAVPPRDGGRYDLYGVLSGTEAGGQDSWIGNPKIDPQKGKRAVPKKADAKGRTDLFELMQRRNPGRPDEDGWIGNMNIDPASGKAHPPPPPRGRGCLKGIALIRNCRGVKGTCFQGPASTGLACLLSQSKPDKMGKAAVPGACAANEVMKGATFKGPVPEGWSDLRRPHIHPVPHPVPDDTVREVLRGTASLDTGERRQKKQLNPPLGHPAVPRTDNLYSHLTYKPMSEVEQKVYSQSYDDAGERGRAQIAVKPGTVAHGKGLDMLAWRPEQQLGAFVPRGGLMQDGRRTRPNKNPQGGTLRGGTAPSMLSRF</sequence>
<protein>
    <recommendedName>
        <fullName evidence="4">Flagellar associated protein</fullName>
    </recommendedName>
</protein>
<evidence type="ECO:0000256" key="1">
    <source>
        <dbReference type="SAM" id="MobiDB-lite"/>
    </source>
</evidence>
<comment type="caution">
    <text evidence="2">The sequence shown here is derived from an EMBL/GenBank/DDBJ whole genome shotgun (WGS) entry which is preliminary data.</text>
</comment>
<name>A0ABQ7GIU3_DUNSA</name>
<feature type="region of interest" description="Disordered" evidence="1">
    <location>
        <begin position="134"/>
        <end position="157"/>
    </location>
</feature>
<dbReference type="EMBL" id="MU069751">
    <property type="protein sequence ID" value="KAF5834522.1"/>
    <property type="molecule type" value="Genomic_DNA"/>
</dbReference>
<proteinExistence type="predicted"/>
<organism evidence="2 3">
    <name type="scientific">Dunaliella salina</name>
    <name type="common">Green alga</name>
    <name type="synonym">Protococcus salinus</name>
    <dbReference type="NCBI Taxonomy" id="3046"/>
    <lineage>
        <taxon>Eukaryota</taxon>
        <taxon>Viridiplantae</taxon>
        <taxon>Chlorophyta</taxon>
        <taxon>core chlorophytes</taxon>
        <taxon>Chlorophyceae</taxon>
        <taxon>CS clade</taxon>
        <taxon>Chlamydomonadales</taxon>
        <taxon>Dunaliellaceae</taxon>
        <taxon>Dunaliella</taxon>
    </lineage>
</organism>